<dbReference type="STRING" id="1618550.UT39_C0012G0049"/>
<evidence type="ECO:0008006" key="8">
    <source>
        <dbReference type="Google" id="ProtNLM"/>
    </source>
</evidence>
<sequence length="257" mass="30042">MRGVFSQKTVQFVIIHDVCHIYRYYLMLSYYQMKQEEKDLANFFSRFPKISYSKKEIVLNAYDAYENLYFIEKGVVRSFFIDDNGIEFTVNFLKPYSIFPLSAFLSDRENNSEFEAFVAMDLRKAAKDKVADFIEKNPEIQSFFLKRMSTGLEGYVVRSQFLIRGSAEQKVVSSLLLLGLRFGRKVKNYTHIDLPLTHQDVADLSGITRETATLCINELEDNKLIAKKGKYFKLFNEKKLNEICKTFEDGSHLDFNF</sequence>
<dbReference type="AlphaFoldDB" id="A0A0G0RBD1"/>
<dbReference type="InterPro" id="IPR018490">
    <property type="entry name" value="cNMP-bd_dom_sf"/>
</dbReference>
<dbReference type="InterPro" id="IPR036390">
    <property type="entry name" value="WH_DNA-bd_sf"/>
</dbReference>
<keyword evidence="2" id="KW-0238">DNA-binding</keyword>
<evidence type="ECO:0000313" key="7">
    <source>
        <dbReference type="Proteomes" id="UP000034246"/>
    </source>
</evidence>
<dbReference type="SUPFAM" id="SSF51206">
    <property type="entry name" value="cAMP-binding domain-like"/>
    <property type="match status" value="1"/>
</dbReference>
<protein>
    <recommendedName>
        <fullName evidence="8">Transcriptional regulator, Crp/Fnr family</fullName>
    </recommendedName>
</protein>
<dbReference type="Pfam" id="PF13545">
    <property type="entry name" value="HTH_Crp_2"/>
    <property type="match status" value="1"/>
</dbReference>
<dbReference type="Gene3D" id="1.10.10.10">
    <property type="entry name" value="Winged helix-like DNA-binding domain superfamily/Winged helix DNA-binding domain"/>
    <property type="match status" value="1"/>
</dbReference>
<feature type="domain" description="HTH crp-type" evidence="5">
    <location>
        <begin position="165"/>
        <end position="238"/>
    </location>
</feature>
<accession>A0A0G0RBD1</accession>
<evidence type="ECO:0000259" key="5">
    <source>
        <dbReference type="PROSITE" id="PS51063"/>
    </source>
</evidence>
<organism evidence="6 7">
    <name type="scientific">Candidatus Woesebacteria bacterium GW2011_GWA1_39_21</name>
    <dbReference type="NCBI Taxonomy" id="1618550"/>
    <lineage>
        <taxon>Bacteria</taxon>
        <taxon>Candidatus Woeseibacteriota</taxon>
    </lineage>
</organism>
<dbReference type="PROSITE" id="PS50042">
    <property type="entry name" value="CNMP_BINDING_3"/>
    <property type="match status" value="1"/>
</dbReference>
<evidence type="ECO:0000259" key="4">
    <source>
        <dbReference type="PROSITE" id="PS50042"/>
    </source>
</evidence>
<evidence type="ECO:0000256" key="3">
    <source>
        <dbReference type="ARBA" id="ARBA00023163"/>
    </source>
</evidence>
<dbReference type="PRINTS" id="PR00034">
    <property type="entry name" value="HTHCRP"/>
</dbReference>
<dbReference type="SUPFAM" id="SSF46785">
    <property type="entry name" value="Winged helix' DNA-binding domain"/>
    <property type="match status" value="1"/>
</dbReference>
<evidence type="ECO:0000313" key="6">
    <source>
        <dbReference type="EMBL" id="KKR11027.1"/>
    </source>
</evidence>
<feature type="domain" description="Cyclic nucleotide-binding" evidence="4">
    <location>
        <begin position="36"/>
        <end position="141"/>
    </location>
</feature>
<comment type="caution">
    <text evidence="6">The sequence shown here is derived from an EMBL/GenBank/DDBJ whole genome shotgun (WGS) entry which is preliminary data.</text>
</comment>
<dbReference type="InterPro" id="IPR012318">
    <property type="entry name" value="HTH_CRP"/>
</dbReference>
<dbReference type="EMBL" id="LBWP01000012">
    <property type="protein sequence ID" value="KKR11027.1"/>
    <property type="molecule type" value="Genomic_DNA"/>
</dbReference>
<dbReference type="PROSITE" id="PS51063">
    <property type="entry name" value="HTH_CRP_2"/>
    <property type="match status" value="1"/>
</dbReference>
<gene>
    <name evidence="6" type="ORF">UT39_C0012G0049</name>
</gene>
<proteinExistence type="predicted"/>
<keyword evidence="1" id="KW-0805">Transcription regulation</keyword>
<dbReference type="InterPro" id="IPR000595">
    <property type="entry name" value="cNMP-bd_dom"/>
</dbReference>
<name>A0A0G0RBD1_9BACT</name>
<dbReference type="InterPro" id="IPR036388">
    <property type="entry name" value="WH-like_DNA-bd_sf"/>
</dbReference>
<dbReference type="Gene3D" id="2.60.120.10">
    <property type="entry name" value="Jelly Rolls"/>
    <property type="match status" value="1"/>
</dbReference>
<evidence type="ECO:0000256" key="2">
    <source>
        <dbReference type="ARBA" id="ARBA00023125"/>
    </source>
</evidence>
<dbReference type="SMART" id="SM00100">
    <property type="entry name" value="cNMP"/>
    <property type="match status" value="1"/>
</dbReference>
<dbReference type="Pfam" id="PF00027">
    <property type="entry name" value="cNMP_binding"/>
    <property type="match status" value="1"/>
</dbReference>
<dbReference type="GO" id="GO:0006355">
    <property type="term" value="P:regulation of DNA-templated transcription"/>
    <property type="evidence" value="ECO:0007669"/>
    <property type="project" value="InterPro"/>
</dbReference>
<keyword evidence="3" id="KW-0804">Transcription</keyword>
<reference evidence="6 7" key="1">
    <citation type="journal article" date="2015" name="Nature">
        <title>rRNA introns, odd ribosomes, and small enigmatic genomes across a large radiation of phyla.</title>
        <authorList>
            <person name="Brown C.T."/>
            <person name="Hug L.A."/>
            <person name="Thomas B.C."/>
            <person name="Sharon I."/>
            <person name="Castelle C.J."/>
            <person name="Singh A."/>
            <person name="Wilkins M.J."/>
            <person name="Williams K.H."/>
            <person name="Banfield J.F."/>
        </authorList>
    </citation>
    <scope>NUCLEOTIDE SEQUENCE [LARGE SCALE GENOMIC DNA]</scope>
</reference>
<dbReference type="SMART" id="SM00419">
    <property type="entry name" value="HTH_CRP"/>
    <property type="match status" value="1"/>
</dbReference>
<dbReference type="CDD" id="cd00038">
    <property type="entry name" value="CAP_ED"/>
    <property type="match status" value="1"/>
</dbReference>
<evidence type="ECO:0000256" key="1">
    <source>
        <dbReference type="ARBA" id="ARBA00023015"/>
    </source>
</evidence>
<dbReference type="Proteomes" id="UP000034246">
    <property type="component" value="Unassembled WGS sequence"/>
</dbReference>
<dbReference type="InterPro" id="IPR014710">
    <property type="entry name" value="RmlC-like_jellyroll"/>
</dbReference>
<dbReference type="GO" id="GO:0003677">
    <property type="term" value="F:DNA binding"/>
    <property type="evidence" value="ECO:0007669"/>
    <property type="project" value="UniProtKB-KW"/>
</dbReference>